<dbReference type="EMBL" id="GL377713">
    <property type="protein sequence ID" value="EFJ05859.1"/>
    <property type="molecule type" value="Genomic_DNA"/>
</dbReference>
<dbReference type="GO" id="GO:0080032">
    <property type="term" value="F:methyl jasmonate esterase activity"/>
    <property type="evidence" value="ECO:0000318"/>
    <property type="project" value="GO_Central"/>
</dbReference>
<gene>
    <name evidence="1" type="ORF">SELMODRAFT_449009</name>
</gene>
<dbReference type="PANTHER" id="PTHR10992:SF785">
    <property type="entry name" value="METHYLESTERASE 14, CHLOROPLASTIC-RELATED"/>
    <property type="match status" value="1"/>
</dbReference>
<dbReference type="PANTHER" id="PTHR10992">
    <property type="entry name" value="METHYLESTERASE FAMILY MEMBER"/>
    <property type="match status" value="1"/>
</dbReference>
<dbReference type="AlphaFoldDB" id="D8TBZ1"/>
<dbReference type="Gramene" id="EFJ05859">
    <property type="protein sequence ID" value="EFJ05859"/>
    <property type="gene ID" value="SELMODRAFT_449009"/>
</dbReference>
<dbReference type="Gene3D" id="3.40.50.1820">
    <property type="entry name" value="alpha/beta hydrolase"/>
    <property type="match status" value="1"/>
</dbReference>
<evidence type="ECO:0000313" key="2">
    <source>
        <dbReference type="Proteomes" id="UP000001514"/>
    </source>
</evidence>
<evidence type="ECO:0000313" key="1">
    <source>
        <dbReference type="EMBL" id="EFJ05859.1"/>
    </source>
</evidence>
<name>D8TBZ1_SELML</name>
<dbReference type="InParanoid" id="D8TBZ1"/>
<dbReference type="InterPro" id="IPR029058">
    <property type="entry name" value="AB_hydrolase_fold"/>
</dbReference>
<dbReference type="Proteomes" id="UP000001514">
    <property type="component" value="Unassembled WGS sequence"/>
</dbReference>
<dbReference type="GO" id="GO:0080031">
    <property type="term" value="F:methyl salicylate esterase activity"/>
    <property type="evidence" value="ECO:0000318"/>
    <property type="project" value="GO_Central"/>
</dbReference>
<organism evidence="2">
    <name type="scientific">Selaginella moellendorffii</name>
    <name type="common">Spikemoss</name>
    <dbReference type="NCBI Taxonomy" id="88036"/>
    <lineage>
        <taxon>Eukaryota</taxon>
        <taxon>Viridiplantae</taxon>
        <taxon>Streptophyta</taxon>
        <taxon>Embryophyta</taxon>
        <taxon>Tracheophyta</taxon>
        <taxon>Lycopodiopsida</taxon>
        <taxon>Selaginellales</taxon>
        <taxon>Selaginellaceae</taxon>
        <taxon>Selaginella</taxon>
    </lineage>
</organism>
<accession>D8TBZ1</accession>
<dbReference type="InterPro" id="IPR045889">
    <property type="entry name" value="MES/HNL"/>
</dbReference>
<dbReference type="GO" id="GO:0009696">
    <property type="term" value="P:salicylic acid metabolic process"/>
    <property type="evidence" value="ECO:0000318"/>
    <property type="project" value="GO_Central"/>
</dbReference>
<dbReference type="SUPFAM" id="SSF53474">
    <property type="entry name" value="alpha/beta-Hydrolases"/>
    <property type="match status" value="1"/>
</dbReference>
<dbReference type="GO" id="GO:0080030">
    <property type="term" value="F:methyl indole-3-acetate esterase activity"/>
    <property type="evidence" value="ECO:0000318"/>
    <property type="project" value="GO_Central"/>
</dbReference>
<dbReference type="KEGG" id="smo:SELMODRAFT_449009"/>
<protein>
    <recommendedName>
        <fullName evidence="3">AB hydrolase-1 domain-containing protein</fullName>
    </recommendedName>
</protein>
<sequence>MEKYPTKCAAAIFVVASMLPSGPKAIEVRDKAVMSGFSEIVDRFYTKGSEVPTSSRLKPEHHQPVLYHLCSSEDVELANLLLKPNPLLPPSEIAVEYTKEKYGSVPRYYIKGMHDRVIPAAMQDYLLENNPPNGVLELASDHSPFFSTPDELVKALRIANARNCHTMKTLGRLWTESSA</sequence>
<keyword evidence="2" id="KW-1185">Reference proteome</keyword>
<proteinExistence type="predicted"/>
<dbReference type="GO" id="GO:0009694">
    <property type="term" value="P:jasmonic acid metabolic process"/>
    <property type="evidence" value="ECO:0000318"/>
    <property type="project" value="GO_Central"/>
</dbReference>
<dbReference type="HOGENOM" id="CLU_046066_0_2_1"/>
<reference evidence="1 2" key="1">
    <citation type="journal article" date="2011" name="Science">
        <title>The Selaginella genome identifies genetic changes associated with the evolution of vascular plants.</title>
        <authorList>
            <person name="Banks J.A."/>
            <person name="Nishiyama T."/>
            <person name="Hasebe M."/>
            <person name="Bowman J.L."/>
            <person name="Gribskov M."/>
            <person name="dePamphilis C."/>
            <person name="Albert V.A."/>
            <person name="Aono N."/>
            <person name="Aoyama T."/>
            <person name="Ambrose B.A."/>
            <person name="Ashton N.W."/>
            <person name="Axtell M.J."/>
            <person name="Barker E."/>
            <person name="Barker M.S."/>
            <person name="Bennetzen J.L."/>
            <person name="Bonawitz N.D."/>
            <person name="Chapple C."/>
            <person name="Cheng C."/>
            <person name="Correa L.G."/>
            <person name="Dacre M."/>
            <person name="DeBarry J."/>
            <person name="Dreyer I."/>
            <person name="Elias M."/>
            <person name="Engstrom E.M."/>
            <person name="Estelle M."/>
            <person name="Feng L."/>
            <person name="Finet C."/>
            <person name="Floyd S.K."/>
            <person name="Frommer W.B."/>
            <person name="Fujita T."/>
            <person name="Gramzow L."/>
            <person name="Gutensohn M."/>
            <person name="Harholt J."/>
            <person name="Hattori M."/>
            <person name="Heyl A."/>
            <person name="Hirai T."/>
            <person name="Hiwatashi Y."/>
            <person name="Ishikawa M."/>
            <person name="Iwata M."/>
            <person name="Karol K.G."/>
            <person name="Koehler B."/>
            <person name="Kolukisaoglu U."/>
            <person name="Kubo M."/>
            <person name="Kurata T."/>
            <person name="Lalonde S."/>
            <person name="Li K."/>
            <person name="Li Y."/>
            <person name="Litt A."/>
            <person name="Lyons E."/>
            <person name="Manning G."/>
            <person name="Maruyama T."/>
            <person name="Michael T.P."/>
            <person name="Mikami K."/>
            <person name="Miyazaki S."/>
            <person name="Morinaga S."/>
            <person name="Murata T."/>
            <person name="Mueller-Roeber B."/>
            <person name="Nelson D.R."/>
            <person name="Obara M."/>
            <person name="Oguri Y."/>
            <person name="Olmstead R.G."/>
            <person name="Onodera N."/>
            <person name="Petersen B.L."/>
            <person name="Pils B."/>
            <person name="Prigge M."/>
            <person name="Rensing S.A."/>
            <person name="Riano-Pachon D.M."/>
            <person name="Roberts A.W."/>
            <person name="Sato Y."/>
            <person name="Scheller H.V."/>
            <person name="Schulz B."/>
            <person name="Schulz C."/>
            <person name="Shakirov E.V."/>
            <person name="Shibagaki N."/>
            <person name="Shinohara N."/>
            <person name="Shippen D.E."/>
            <person name="Soerensen I."/>
            <person name="Sotooka R."/>
            <person name="Sugimoto N."/>
            <person name="Sugita M."/>
            <person name="Sumikawa N."/>
            <person name="Tanurdzic M."/>
            <person name="Theissen G."/>
            <person name="Ulvskov P."/>
            <person name="Wakazuki S."/>
            <person name="Weng J.K."/>
            <person name="Willats W.W."/>
            <person name="Wipf D."/>
            <person name="Wolf P.G."/>
            <person name="Yang L."/>
            <person name="Zimmer A.D."/>
            <person name="Zhu Q."/>
            <person name="Mitros T."/>
            <person name="Hellsten U."/>
            <person name="Loque D."/>
            <person name="Otillar R."/>
            <person name="Salamov A."/>
            <person name="Schmutz J."/>
            <person name="Shapiro H."/>
            <person name="Lindquist E."/>
            <person name="Lucas S."/>
            <person name="Rokhsar D."/>
            <person name="Grigoriev I.V."/>
        </authorList>
    </citation>
    <scope>NUCLEOTIDE SEQUENCE [LARGE SCALE GENOMIC DNA]</scope>
</reference>
<evidence type="ECO:0008006" key="3">
    <source>
        <dbReference type="Google" id="ProtNLM"/>
    </source>
</evidence>